<dbReference type="AlphaFoldDB" id="U5CUH3"/>
<organism evidence="2 3">
    <name type="scientific">Amborella trichopoda</name>
    <dbReference type="NCBI Taxonomy" id="13333"/>
    <lineage>
        <taxon>Eukaryota</taxon>
        <taxon>Viridiplantae</taxon>
        <taxon>Streptophyta</taxon>
        <taxon>Embryophyta</taxon>
        <taxon>Tracheophyta</taxon>
        <taxon>Spermatophyta</taxon>
        <taxon>Magnoliopsida</taxon>
        <taxon>Amborellales</taxon>
        <taxon>Amborellaceae</taxon>
        <taxon>Amborella</taxon>
    </lineage>
</organism>
<proteinExistence type="predicted"/>
<feature type="domain" description="K+ potassium transporter C-terminal" evidence="1">
    <location>
        <begin position="10"/>
        <end position="67"/>
    </location>
</feature>
<protein>
    <recommendedName>
        <fullName evidence="1">K+ potassium transporter C-terminal domain-containing protein</fullName>
    </recommendedName>
</protein>
<dbReference type="PANTHER" id="PTHR30540">
    <property type="entry name" value="OSMOTIC STRESS POTASSIUM TRANSPORTER"/>
    <property type="match status" value="1"/>
</dbReference>
<reference evidence="3" key="1">
    <citation type="journal article" date="2013" name="Science">
        <title>The Amborella genome and the evolution of flowering plants.</title>
        <authorList>
            <consortium name="Amborella Genome Project"/>
        </authorList>
    </citation>
    <scope>NUCLEOTIDE SEQUENCE [LARGE SCALE GENOMIC DNA]</scope>
</reference>
<dbReference type="Pfam" id="PF22776">
    <property type="entry name" value="K_trans_C"/>
    <property type="match status" value="1"/>
</dbReference>
<dbReference type="GO" id="GO:0016020">
    <property type="term" value="C:membrane"/>
    <property type="evidence" value="ECO:0007669"/>
    <property type="project" value="InterPro"/>
</dbReference>
<evidence type="ECO:0000313" key="3">
    <source>
        <dbReference type="Proteomes" id="UP000017836"/>
    </source>
</evidence>
<dbReference type="InterPro" id="IPR053952">
    <property type="entry name" value="K_trans_C"/>
</dbReference>
<evidence type="ECO:0000313" key="2">
    <source>
        <dbReference type="EMBL" id="ERN16961.1"/>
    </source>
</evidence>
<dbReference type="OMA" id="FGIPCKC"/>
<gene>
    <name evidence="2" type="ORF">AMTR_s00057p00198140</name>
</gene>
<dbReference type="Gramene" id="ERN16961">
    <property type="protein sequence ID" value="ERN16961"/>
    <property type="gene ID" value="AMTR_s00057p00198140"/>
</dbReference>
<sequence length="67" mass="7751">MVERALGTGVVYMLGRIEVVARKGASWWERVLINFVYTCLKRNVRREMDVLAIPHKSPLKVGMTYEL</sequence>
<dbReference type="PANTHER" id="PTHR30540:SF87">
    <property type="entry name" value="POTASSIUM TRANSPORTER"/>
    <property type="match status" value="1"/>
</dbReference>
<keyword evidence="3" id="KW-1185">Reference proteome</keyword>
<evidence type="ECO:0000259" key="1">
    <source>
        <dbReference type="Pfam" id="PF22776"/>
    </source>
</evidence>
<dbReference type="InterPro" id="IPR003855">
    <property type="entry name" value="K+_transporter"/>
</dbReference>
<dbReference type="EMBL" id="KI392405">
    <property type="protein sequence ID" value="ERN16961.1"/>
    <property type="molecule type" value="Genomic_DNA"/>
</dbReference>
<dbReference type="GO" id="GO:0015079">
    <property type="term" value="F:potassium ion transmembrane transporter activity"/>
    <property type="evidence" value="ECO:0007669"/>
    <property type="project" value="InterPro"/>
</dbReference>
<name>U5CUH3_AMBTC</name>
<dbReference type="Proteomes" id="UP000017836">
    <property type="component" value="Unassembled WGS sequence"/>
</dbReference>
<dbReference type="HOGENOM" id="CLU_170683_1_0_1"/>
<accession>U5CUH3</accession>